<dbReference type="AlphaFoldDB" id="A0A8J6DNW7"/>
<keyword evidence="3" id="KW-1185">Reference proteome</keyword>
<evidence type="ECO:0000313" key="3">
    <source>
        <dbReference type="Proteomes" id="UP000700334"/>
    </source>
</evidence>
<protein>
    <submittedName>
        <fullName evidence="2">Zinc finger protein ZPR1</fullName>
    </submittedName>
</protein>
<proteinExistence type="predicted"/>
<reference evidence="2" key="1">
    <citation type="journal article" date="2021" name="Evol. Appl.">
        <title>The genome of the Pyrenean desman and the effects of bottlenecks and inbreeding on the genomic landscape of an endangered species.</title>
        <authorList>
            <person name="Escoda L."/>
            <person name="Castresana J."/>
        </authorList>
    </citation>
    <scope>NUCLEOTIDE SEQUENCE</scope>
    <source>
        <strain evidence="2">IBE-C5619</strain>
    </source>
</reference>
<feature type="non-terminal residue" evidence="2">
    <location>
        <position position="262"/>
    </location>
</feature>
<feature type="compositionally biased region" description="Polar residues" evidence="1">
    <location>
        <begin position="59"/>
        <end position="69"/>
    </location>
</feature>
<dbReference type="EMBL" id="JAGFMF010011739">
    <property type="protein sequence ID" value="KAG8514640.1"/>
    <property type="molecule type" value="Genomic_DNA"/>
</dbReference>
<dbReference type="Proteomes" id="UP000700334">
    <property type="component" value="Unassembled WGS sequence"/>
</dbReference>
<evidence type="ECO:0000256" key="1">
    <source>
        <dbReference type="SAM" id="MobiDB-lite"/>
    </source>
</evidence>
<organism evidence="2 3">
    <name type="scientific">Galemys pyrenaicus</name>
    <name type="common">Iberian desman</name>
    <name type="synonym">Pyrenean desman</name>
    <dbReference type="NCBI Taxonomy" id="202257"/>
    <lineage>
        <taxon>Eukaryota</taxon>
        <taxon>Metazoa</taxon>
        <taxon>Chordata</taxon>
        <taxon>Craniata</taxon>
        <taxon>Vertebrata</taxon>
        <taxon>Euteleostomi</taxon>
        <taxon>Mammalia</taxon>
        <taxon>Eutheria</taxon>
        <taxon>Laurasiatheria</taxon>
        <taxon>Eulipotyphla</taxon>
        <taxon>Talpidae</taxon>
        <taxon>Galemys</taxon>
    </lineage>
</organism>
<feature type="region of interest" description="Disordered" evidence="1">
    <location>
        <begin position="154"/>
        <end position="173"/>
    </location>
</feature>
<evidence type="ECO:0000313" key="2">
    <source>
        <dbReference type="EMBL" id="KAG8514640.1"/>
    </source>
</evidence>
<gene>
    <name evidence="2" type="ORF">J0S82_006379</name>
</gene>
<comment type="caution">
    <text evidence="2">The sequence shown here is derived from an EMBL/GenBank/DDBJ whole genome shotgun (WGS) entry which is preliminary data.</text>
</comment>
<sequence>VYQCLGPAASQDTVTVLELLPHWHQAPPAHKEAILQRHNCEQPFLAALWLELHRSSPQEGSRTIRTQGMNRERHQPTSSANEEAVAERICKFIVKLKKLKHVAPSPLTKIVDDSSGHNFVEEPHTPLQKMMPSAHTLLLDFIVEIDAWAPGRDTRIGTRRGRPQRQNQEEQYSPWAPKSLSIWIPVYDRLQGTDISMEFPTLKFELGMAILRGNESGNPIQTEELSLARSWTMPLKEPATYRMSAPEGDAEMKVEHYKCTLD</sequence>
<feature type="region of interest" description="Disordered" evidence="1">
    <location>
        <begin position="59"/>
        <end position="81"/>
    </location>
</feature>
<accession>A0A8J6DNW7</accession>
<dbReference type="OrthoDB" id="308464at2759"/>
<name>A0A8J6DNW7_GALPY</name>